<dbReference type="OrthoDB" id="295029at2759"/>
<dbReference type="GO" id="GO:0005634">
    <property type="term" value="C:nucleus"/>
    <property type="evidence" value="ECO:0007669"/>
    <property type="project" value="TreeGrafter"/>
</dbReference>
<evidence type="ECO:0000256" key="1">
    <source>
        <dbReference type="ARBA" id="ARBA00006180"/>
    </source>
</evidence>
<feature type="compositionally biased region" description="Acidic residues" evidence="3">
    <location>
        <begin position="489"/>
        <end position="501"/>
    </location>
</feature>
<organism evidence="4 5">
    <name type="scientific">Trichodelitschia bisporula</name>
    <dbReference type="NCBI Taxonomy" id="703511"/>
    <lineage>
        <taxon>Eukaryota</taxon>
        <taxon>Fungi</taxon>
        <taxon>Dikarya</taxon>
        <taxon>Ascomycota</taxon>
        <taxon>Pezizomycotina</taxon>
        <taxon>Dothideomycetes</taxon>
        <taxon>Dothideomycetes incertae sedis</taxon>
        <taxon>Phaeotrichales</taxon>
        <taxon>Phaeotrichaceae</taxon>
        <taxon>Trichodelitschia</taxon>
    </lineage>
</organism>
<feature type="region of interest" description="Disordered" evidence="3">
    <location>
        <begin position="453"/>
        <end position="647"/>
    </location>
</feature>
<dbReference type="PANTHER" id="PTHR12634:SF8">
    <property type="entry name" value="FIERY MOUNTAIN, ISOFORM D"/>
    <property type="match status" value="1"/>
</dbReference>
<accession>A0A6G1HXY1</accession>
<evidence type="ECO:0000256" key="3">
    <source>
        <dbReference type="SAM" id="MobiDB-lite"/>
    </source>
</evidence>
<keyword evidence="2" id="KW-0131">Cell cycle</keyword>
<dbReference type="GO" id="GO:0005829">
    <property type="term" value="C:cytosol"/>
    <property type="evidence" value="ECO:0007669"/>
    <property type="project" value="TreeGrafter"/>
</dbReference>
<evidence type="ECO:0000313" key="4">
    <source>
        <dbReference type="EMBL" id="KAF2400761.1"/>
    </source>
</evidence>
<dbReference type="Proteomes" id="UP000799640">
    <property type="component" value="Unassembled WGS sequence"/>
</dbReference>
<keyword evidence="5" id="KW-1185">Reference proteome</keyword>
<comment type="similarity">
    <text evidence="1">Belongs to the SAPS family.</text>
</comment>
<dbReference type="GO" id="GO:0019888">
    <property type="term" value="F:protein phosphatase regulator activity"/>
    <property type="evidence" value="ECO:0007669"/>
    <property type="project" value="TreeGrafter"/>
</dbReference>
<feature type="region of interest" description="Disordered" evidence="3">
    <location>
        <begin position="859"/>
        <end position="918"/>
    </location>
</feature>
<feature type="compositionally biased region" description="Basic and acidic residues" evidence="3">
    <location>
        <begin position="510"/>
        <end position="520"/>
    </location>
</feature>
<feature type="compositionally biased region" description="Acidic residues" evidence="3">
    <location>
        <begin position="900"/>
        <end position="918"/>
    </location>
</feature>
<feature type="compositionally biased region" description="Polar residues" evidence="3">
    <location>
        <begin position="579"/>
        <end position="591"/>
    </location>
</feature>
<name>A0A6G1HXY1_9PEZI</name>
<protein>
    <submittedName>
        <fullName evidence="4">SAPS-domain-containing protein</fullName>
    </submittedName>
</protein>
<evidence type="ECO:0000313" key="5">
    <source>
        <dbReference type="Proteomes" id="UP000799640"/>
    </source>
</evidence>
<evidence type="ECO:0000256" key="2">
    <source>
        <dbReference type="ARBA" id="ARBA00023306"/>
    </source>
</evidence>
<reference evidence="4" key="1">
    <citation type="journal article" date="2020" name="Stud. Mycol.">
        <title>101 Dothideomycetes genomes: a test case for predicting lifestyles and emergence of pathogens.</title>
        <authorList>
            <person name="Haridas S."/>
            <person name="Albert R."/>
            <person name="Binder M."/>
            <person name="Bloem J."/>
            <person name="Labutti K."/>
            <person name="Salamov A."/>
            <person name="Andreopoulos B."/>
            <person name="Baker S."/>
            <person name="Barry K."/>
            <person name="Bills G."/>
            <person name="Bluhm B."/>
            <person name="Cannon C."/>
            <person name="Castanera R."/>
            <person name="Culley D."/>
            <person name="Daum C."/>
            <person name="Ezra D."/>
            <person name="Gonzalez J."/>
            <person name="Henrissat B."/>
            <person name="Kuo A."/>
            <person name="Liang C."/>
            <person name="Lipzen A."/>
            <person name="Lutzoni F."/>
            <person name="Magnuson J."/>
            <person name="Mondo S."/>
            <person name="Nolan M."/>
            <person name="Ohm R."/>
            <person name="Pangilinan J."/>
            <person name="Park H.-J."/>
            <person name="Ramirez L."/>
            <person name="Alfaro M."/>
            <person name="Sun H."/>
            <person name="Tritt A."/>
            <person name="Yoshinaga Y."/>
            <person name="Zwiers L.-H."/>
            <person name="Turgeon B."/>
            <person name="Goodwin S."/>
            <person name="Spatafora J."/>
            <person name="Crous P."/>
            <person name="Grigoriev I."/>
        </authorList>
    </citation>
    <scope>NUCLEOTIDE SEQUENCE</scope>
    <source>
        <strain evidence="4">CBS 262.69</strain>
    </source>
</reference>
<feature type="compositionally biased region" description="Basic residues" evidence="3">
    <location>
        <begin position="97"/>
        <end position="106"/>
    </location>
</feature>
<feature type="compositionally biased region" description="Polar residues" evidence="3">
    <location>
        <begin position="859"/>
        <end position="872"/>
    </location>
</feature>
<feature type="compositionally biased region" description="Polar residues" evidence="3">
    <location>
        <begin position="556"/>
        <end position="566"/>
    </location>
</feature>
<proteinExistence type="inferred from homology"/>
<feature type="compositionally biased region" description="Acidic residues" evidence="3">
    <location>
        <begin position="880"/>
        <end position="890"/>
    </location>
</feature>
<gene>
    <name evidence="4" type="ORF">EJ06DRAFT_556268</name>
</gene>
<dbReference type="EMBL" id="ML996694">
    <property type="protein sequence ID" value="KAF2400761.1"/>
    <property type="molecule type" value="Genomic_DNA"/>
</dbReference>
<dbReference type="InterPro" id="IPR007587">
    <property type="entry name" value="SAPS"/>
</dbReference>
<sequence length="918" mass="101194">MFWRFGGYTSISSLHTLLEKPNVTVEELLDDADLIQELKQQNAKLLEILREEYVLERLLQYVIAPKNSEDDQQQLQPSPEPEDEDTSGGGPLNSFFSRRRRSRSKSLTKSDPGEDESKEEKQRLKYAFVACEVLSSEVWSIADALLENRETLRKFWEYLKQEPPLDPLQAGYFTKVNESLLDKKTEEMLDIFKSIDNVVEDMLKHVDCPVIMDLLLKIISLERNEGGQGIVDWLQSQGLIPLLLSLLAPDRCAATQTSAGDFLKAIITISANATAPDTNVIGPNELTRELVSEECVKQLISDMLQGGNPLTVGVGIIIEVIRKNNSDYDIENQTGPTPKSTDPIYLGTLLRQFANHVPDFMHLMLTSRKKELSVAFGSKIEPLGFDRFKTCELMAELLHCSNMQLLNERGSENEVKRRDVERSRLKAEGKLGPSRENPVNEFGTSVDSSGFHFASAPSISADSPEEIKRQDLPTNSEEEFENVTASEVLGDDIKDDLDEPDAIVGVPLERSPKVKPRELEKSDDDLIEPPLSPRKRTAPQAPDEVSSSKLEGDLATNANSPTSTGLTARLGSVDLDTDTIMQESESETSSAVVGDIETSPPSNSGDLSPRADDRPAPLFAGKRSLSPEKPSSALPTSDVDDGKAPVEEVTTPYEIDIDGRPVVGDLLKMMFVKHRVVPTILDFFFRFPWNNFLHNVVYDVVQQVFNAALSRGFNRSLAIDLFQTGRITERIVEGQEASDKAQAESNMRLGYMGHITLIAEEVVKFTERHAPEQLSQAVVDKVVSPTWVHYVEHTLAETRERDNAILGGVRPDVNGGTRAAVLNAVNAAHSFGGASPLVNLTSTVSLGLDSADLANTGGSTPGNYPFSGNSLLSGFSQGSSDEEDEEMDDGELPRQTLPVDDSEQVGELSFEDIDMGYP</sequence>
<dbReference type="Pfam" id="PF04499">
    <property type="entry name" value="SAPS"/>
    <property type="match status" value="1"/>
</dbReference>
<dbReference type="AlphaFoldDB" id="A0A6G1HXY1"/>
<dbReference type="GO" id="GO:0019903">
    <property type="term" value="F:protein phosphatase binding"/>
    <property type="evidence" value="ECO:0007669"/>
    <property type="project" value="InterPro"/>
</dbReference>
<dbReference type="PANTHER" id="PTHR12634">
    <property type="entry name" value="SIT4 YEAST -ASSOCIATING PROTEIN-RELATED"/>
    <property type="match status" value="1"/>
</dbReference>
<feature type="region of interest" description="Disordered" evidence="3">
    <location>
        <begin position="66"/>
        <end position="119"/>
    </location>
</feature>